<protein>
    <recommendedName>
        <fullName evidence="5">Probable membrane transporter protein</fullName>
    </recommendedName>
</protein>
<feature type="transmembrane region" description="Helical" evidence="5">
    <location>
        <begin position="106"/>
        <end position="129"/>
    </location>
</feature>
<comment type="subcellular location">
    <subcellularLocation>
        <location evidence="5">Cell membrane</location>
        <topology evidence="5">Multi-pass membrane protein</topology>
    </subcellularLocation>
    <subcellularLocation>
        <location evidence="1">Membrane</location>
        <topology evidence="1">Multi-pass membrane protein</topology>
    </subcellularLocation>
</comment>
<feature type="transmembrane region" description="Helical" evidence="5">
    <location>
        <begin position="78"/>
        <end position="100"/>
    </location>
</feature>
<comment type="caution">
    <text evidence="5">Lacks conserved residue(s) required for the propagation of feature annotation.</text>
</comment>
<comment type="similarity">
    <text evidence="5">Belongs to the 4-toluene sulfonate uptake permease (TSUP) (TC 2.A.102) family.</text>
</comment>
<evidence type="ECO:0000313" key="6">
    <source>
        <dbReference type="EMBL" id="BAY81305.1"/>
    </source>
</evidence>
<evidence type="ECO:0000256" key="2">
    <source>
        <dbReference type="ARBA" id="ARBA00022692"/>
    </source>
</evidence>
<keyword evidence="2 5" id="KW-0812">Transmembrane</keyword>
<evidence type="ECO:0000256" key="3">
    <source>
        <dbReference type="ARBA" id="ARBA00022989"/>
    </source>
</evidence>
<dbReference type="GO" id="GO:0005886">
    <property type="term" value="C:plasma membrane"/>
    <property type="evidence" value="ECO:0007669"/>
    <property type="project" value="UniProtKB-SubCell"/>
</dbReference>
<reference evidence="6 7" key="1">
    <citation type="submission" date="2017-06" db="EMBL/GenBank/DDBJ databases">
        <title>Genome sequencing of cyanobaciteial culture collection at National Institute for Environmental Studies (NIES).</title>
        <authorList>
            <person name="Hirose Y."/>
            <person name="Shimura Y."/>
            <person name="Fujisawa T."/>
            <person name="Nakamura Y."/>
            <person name="Kawachi M."/>
        </authorList>
    </citation>
    <scope>NUCLEOTIDE SEQUENCE [LARGE SCALE GENOMIC DNA]</scope>
    <source>
        <strain evidence="6 7">NIES-267</strain>
    </source>
</reference>
<dbReference type="PANTHER" id="PTHR31154">
    <property type="entry name" value="MEMBRANE TRANSPORTER PROTEIN"/>
    <property type="match status" value="1"/>
</dbReference>
<keyword evidence="3 5" id="KW-1133">Transmembrane helix</keyword>
<keyword evidence="4 5" id="KW-0472">Membrane</keyword>
<evidence type="ECO:0000256" key="4">
    <source>
        <dbReference type="ARBA" id="ARBA00023136"/>
    </source>
</evidence>
<evidence type="ECO:0000256" key="5">
    <source>
        <dbReference type="RuleBase" id="RU363041"/>
    </source>
</evidence>
<dbReference type="AlphaFoldDB" id="A0A1Z4LJB1"/>
<keyword evidence="7" id="KW-1185">Reference proteome</keyword>
<feature type="transmembrane region" description="Helical" evidence="5">
    <location>
        <begin position="39"/>
        <end position="66"/>
    </location>
</feature>
<organism evidence="6 7">
    <name type="scientific">Calothrix parasitica NIES-267</name>
    <dbReference type="NCBI Taxonomy" id="1973488"/>
    <lineage>
        <taxon>Bacteria</taxon>
        <taxon>Bacillati</taxon>
        <taxon>Cyanobacteriota</taxon>
        <taxon>Cyanophyceae</taxon>
        <taxon>Nostocales</taxon>
        <taxon>Calotrichaceae</taxon>
        <taxon>Calothrix</taxon>
    </lineage>
</organism>
<feature type="transmembrane region" description="Helical" evidence="5">
    <location>
        <begin position="172"/>
        <end position="203"/>
    </location>
</feature>
<feature type="transmembrane region" description="Helical" evidence="5">
    <location>
        <begin position="270"/>
        <end position="288"/>
    </location>
</feature>
<dbReference type="InterPro" id="IPR002781">
    <property type="entry name" value="TM_pro_TauE-like"/>
</dbReference>
<sequence>MKFSPRLIPIPIALTVWTIWLLVLGFREAFTYISNHWEITITMLFGSIIAGATSLGGGAVAFPVFTKLLQINPHDAKIFSLAIQSVGMSAAALAIYISGIKVERRVILWTSLSGIIGVWLGLSMIAPLIPPDAIKIYFTLILTSLAITLFAINQGWRPYHSSIPIWTIREKLILLAVGLFGGIVSGLVGNGIDIFVFAVMVLLFRVSEKIATPTSVIIMAFNALAGFAYQVFVIKDFTEPVFSYWLAAIPIVVVGAPIGAIICSQLHRQTIARVLIGLILVELIASLLLVPLRIVVIASGMGILLLFSYLNYWMYRTQTYAIPVIDQFNQEELIK</sequence>
<feature type="transmembrane region" description="Helical" evidence="5">
    <location>
        <begin position="7"/>
        <end position="27"/>
    </location>
</feature>
<gene>
    <name evidence="6" type="ORF">NIES267_07810</name>
</gene>
<dbReference type="Pfam" id="PF01925">
    <property type="entry name" value="TauE"/>
    <property type="match status" value="1"/>
</dbReference>
<dbReference type="Proteomes" id="UP000218418">
    <property type="component" value="Chromosome"/>
</dbReference>
<feature type="transmembrane region" description="Helical" evidence="5">
    <location>
        <begin position="210"/>
        <end position="232"/>
    </location>
</feature>
<accession>A0A1Z4LJB1</accession>
<name>A0A1Z4LJB1_9CYAN</name>
<dbReference type="EMBL" id="AP018227">
    <property type="protein sequence ID" value="BAY81305.1"/>
    <property type="molecule type" value="Genomic_DNA"/>
</dbReference>
<feature type="transmembrane region" description="Helical" evidence="5">
    <location>
        <begin position="244"/>
        <end position="263"/>
    </location>
</feature>
<feature type="transmembrane region" description="Helical" evidence="5">
    <location>
        <begin position="136"/>
        <end position="152"/>
    </location>
</feature>
<evidence type="ECO:0000313" key="7">
    <source>
        <dbReference type="Proteomes" id="UP000218418"/>
    </source>
</evidence>
<evidence type="ECO:0000256" key="1">
    <source>
        <dbReference type="ARBA" id="ARBA00004141"/>
    </source>
</evidence>
<feature type="transmembrane region" description="Helical" evidence="5">
    <location>
        <begin position="294"/>
        <end position="312"/>
    </location>
</feature>
<keyword evidence="5" id="KW-1003">Cell membrane</keyword>
<proteinExistence type="inferred from homology"/>
<dbReference type="PANTHER" id="PTHR31154:SF4">
    <property type="entry name" value="MEMBRANE TRANSPORTER PROTEIN"/>
    <property type="match status" value="1"/>
</dbReference>